<evidence type="ECO:0000256" key="1">
    <source>
        <dbReference type="ARBA" id="ARBA00004651"/>
    </source>
</evidence>
<dbReference type="PROSITE" id="PS50850">
    <property type="entry name" value="MFS"/>
    <property type="match status" value="1"/>
</dbReference>
<feature type="transmembrane region" description="Helical" evidence="9">
    <location>
        <begin position="347"/>
        <end position="366"/>
    </location>
</feature>
<dbReference type="GO" id="GO:0005886">
    <property type="term" value="C:plasma membrane"/>
    <property type="evidence" value="ECO:0007669"/>
    <property type="project" value="UniProtKB-SubCell"/>
</dbReference>
<dbReference type="Pfam" id="PF07690">
    <property type="entry name" value="MFS_1"/>
    <property type="match status" value="1"/>
</dbReference>
<evidence type="ECO:0000256" key="9">
    <source>
        <dbReference type="SAM" id="Phobius"/>
    </source>
</evidence>
<accession>A0AB33KEX2</accession>
<feature type="transmembrane region" description="Helical" evidence="9">
    <location>
        <begin position="115"/>
        <end position="133"/>
    </location>
</feature>
<dbReference type="InterPro" id="IPR036259">
    <property type="entry name" value="MFS_trans_sf"/>
</dbReference>
<dbReference type="FunFam" id="1.20.1720.10:FF:000004">
    <property type="entry name" value="EmrB/QacA family drug resistance transporter"/>
    <property type="match status" value="1"/>
</dbReference>
<keyword evidence="5 9" id="KW-0812">Transmembrane</keyword>
<feature type="transmembrane region" description="Helical" evidence="9">
    <location>
        <begin position="56"/>
        <end position="75"/>
    </location>
</feature>
<feature type="transmembrane region" description="Helical" evidence="9">
    <location>
        <begin position="280"/>
        <end position="305"/>
    </location>
</feature>
<organism evidence="11">
    <name type="scientific">Streptomyces sp. CMC78</name>
    <dbReference type="NCBI Taxonomy" id="3231512"/>
    <lineage>
        <taxon>Bacteria</taxon>
        <taxon>Bacillati</taxon>
        <taxon>Actinomycetota</taxon>
        <taxon>Actinomycetes</taxon>
        <taxon>Kitasatosporales</taxon>
        <taxon>Streptomycetaceae</taxon>
        <taxon>Streptomyces</taxon>
    </lineage>
</organism>
<evidence type="ECO:0000256" key="2">
    <source>
        <dbReference type="ARBA" id="ARBA00007520"/>
    </source>
</evidence>
<evidence type="ECO:0000256" key="6">
    <source>
        <dbReference type="ARBA" id="ARBA00022989"/>
    </source>
</evidence>
<dbReference type="PANTHER" id="PTHR23501">
    <property type="entry name" value="MAJOR FACILITATOR SUPERFAMILY"/>
    <property type="match status" value="1"/>
</dbReference>
<dbReference type="GO" id="GO:0022857">
    <property type="term" value="F:transmembrane transporter activity"/>
    <property type="evidence" value="ECO:0007669"/>
    <property type="project" value="InterPro"/>
</dbReference>
<evidence type="ECO:0000256" key="7">
    <source>
        <dbReference type="ARBA" id="ARBA00023136"/>
    </source>
</evidence>
<protein>
    <submittedName>
        <fullName evidence="11">MDR family MFS transporter</fullName>
    </submittedName>
</protein>
<feature type="transmembrane region" description="Helical" evidence="9">
    <location>
        <begin position="418"/>
        <end position="436"/>
    </location>
</feature>
<sequence>MAEERVAAETPGTPEFRAVRMVIIGLMLGLMLSSLDFVIVAASMRTIADELQGQTMQAWATTAYIVTSTIATPLFGKLSDLYGRKKLYMLAIGIFLLGSLLCGLAGSMYQLAGFRALQGIGGGGLMALAFAIMGDILTPELRARYQVWFSAVSAIAGVAGAPVGGLFAGADTLLGIDGWRWAFLINLPIGIIALVVVHLKFTMPAKRREQRIDYVGAAWLIVCLGPWLVVSEEGRHWGWGSPLTLSLLLTGLVGLVLFLATERRMADAAVIPLRLFRNRLFSVINGANVIIGIGVFGSLIFLPLYLQLVKGQTPGEAGLMLILQTAGVLTTSRSLSKVINRSGRYRAFLLLGMGVVSGSLFAFAALDQGSPLWLVGTLIYLLGAGVGICFPVTLLALQNNAAKEDMGVSSAAYSFFRGIGGAAGTALFLSMMFSLADSRIAEALAKVERSTEFRAALNDPAVLADASNLPIVETVKGTGGINLDDTSFLITADPRLTAPIVNGIAEAMSAVFLAGGCVMLIGFGLSFMLPRRAQQKEEPAADAEEPESQPAASS</sequence>
<evidence type="ECO:0000256" key="3">
    <source>
        <dbReference type="ARBA" id="ARBA00022448"/>
    </source>
</evidence>
<dbReference type="SUPFAM" id="SSF103473">
    <property type="entry name" value="MFS general substrate transporter"/>
    <property type="match status" value="1"/>
</dbReference>
<name>A0AB33KEX2_9ACTN</name>
<keyword evidence="7 9" id="KW-0472">Membrane</keyword>
<feature type="transmembrane region" description="Helical" evidence="9">
    <location>
        <begin position="372"/>
        <end position="397"/>
    </location>
</feature>
<feature type="transmembrane region" description="Helical" evidence="9">
    <location>
        <begin position="507"/>
        <end position="529"/>
    </location>
</feature>
<feature type="transmembrane region" description="Helical" evidence="9">
    <location>
        <begin position="211"/>
        <end position="230"/>
    </location>
</feature>
<evidence type="ECO:0000256" key="8">
    <source>
        <dbReference type="SAM" id="MobiDB-lite"/>
    </source>
</evidence>
<feature type="region of interest" description="Disordered" evidence="8">
    <location>
        <begin position="534"/>
        <end position="554"/>
    </location>
</feature>
<dbReference type="CDD" id="cd17502">
    <property type="entry name" value="MFS_Azr1_MDR_like"/>
    <property type="match status" value="1"/>
</dbReference>
<keyword evidence="4" id="KW-1003">Cell membrane</keyword>
<dbReference type="AlphaFoldDB" id="A0AB33KEX2"/>
<proteinExistence type="inferred from homology"/>
<feature type="transmembrane region" description="Helical" evidence="9">
    <location>
        <begin position="145"/>
        <end position="167"/>
    </location>
</feature>
<dbReference type="KEGG" id="stcm:SCMC78_30290"/>
<keyword evidence="3" id="KW-0813">Transport</keyword>
<comment type="subcellular location">
    <subcellularLocation>
        <location evidence="1">Cell membrane</location>
        <topology evidence="1">Multi-pass membrane protein</topology>
    </subcellularLocation>
</comment>
<feature type="transmembrane region" description="Helical" evidence="9">
    <location>
        <begin position="236"/>
        <end position="259"/>
    </location>
</feature>
<dbReference type="InterPro" id="IPR011701">
    <property type="entry name" value="MFS"/>
</dbReference>
<dbReference type="Gene3D" id="1.20.1250.20">
    <property type="entry name" value="MFS general substrate transporter like domains"/>
    <property type="match status" value="2"/>
</dbReference>
<comment type="similarity">
    <text evidence="2">Belongs to the major facilitator superfamily. TCR/Tet family.</text>
</comment>
<keyword evidence="6 9" id="KW-1133">Transmembrane helix</keyword>
<evidence type="ECO:0000313" key="11">
    <source>
        <dbReference type="EMBL" id="BFP53222.1"/>
    </source>
</evidence>
<evidence type="ECO:0000259" key="10">
    <source>
        <dbReference type="PROSITE" id="PS50850"/>
    </source>
</evidence>
<feature type="transmembrane region" description="Helical" evidence="9">
    <location>
        <begin position="317"/>
        <end position="335"/>
    </location>
</feature>
<dbReference type="RefSeq" id="WP_319597947.1">
    <property type="nucleotide sequence ID" value="NZ_AP035884.1"/>
</dbReference>
<dbReference type="PANTHER" id="PTHR23501:SF197">
    <property type="entry name" value="COMD"/>
    <property type="match status" value="1"/>
</dbReference>
<evidence type="ECO:0000256" key="4">
    <source>
        <dbReference type="ARBA" id="ARBA00022475"/>
    </source>
</evidence>
<reference evidence="11" key="1">
    <citation type="submission" date="2024-07" db="EMBL/GenBank/DDBJ databases">
        <title>Complete genome sequences of cellulolytic bacteria, Kitasatospora sp. CMC57 and Streptomyces sp. CMC78, isolated from Japanese agricultural soil.</title>
        <authorList>
            <person name="Hashimoto T."/>
            <person name="Ito M."/>
            <person name="Iwamoto M."/>
            <person name="Fukahori D."/>
            <person name="Shoda T."/>
            <person name="Sakoda M."/>
            <person name="Morohoshi T."/>
            <person name="Mitsuboshi M."/>
            <person name="Nishizawa T."/>
        </authorList>
    </citation>
    <scope>NUCLEOTIDE SEQUENCE</scope>
    <source>
        <strain evidence="11">CMC78</strain>
    </source>
</reference>
<feature type="domain" description="Major facilitator superfamily (MFS) profile" evidence="10">
    <location>
        <begin position="22"/>
        <end position="534"/>
    </location>
</feature>
<feature type="transmembrane region" description="Helical" evidence="9">
    <location>
        <begin position="179"/>
        <end position="199"/>
    </location>
</feature>
<dbReference type="EMBL" id="AP035884">
    <property type="protein sequence ID" value="BFP53222.1"/>
    <property type="molecule type" value="Genomic_DNA"/>
</dbReference>
<gene>
    <name evidence="11" type="ORF">SCMC78_30290</name>
</gene>
<feature type="transmembrane region" description="Helical" evidence="9">
    <location>
        <begin position="21"/>
        <end position="44"/>
    </location>
</feature>
<evidence type="ECO:0000256" key="5">
    <source>
        <dbReference type="ARBA" id="ARBA00022692"/>
    </source>
</evidence>
<feature type="transmembrane region" description="Helical" evidence="9">
    <location>
        <begin position="87"/>
        <end position="109"/>
    </location>
</feature>
<dbReference type="InterPro" id="IPR020846">
    <property type="entry name" value="MFS_dom"/>
</dbReference>